<evidence type="ECO:0000256" key="1">
    <source>
        <dbReference type="ARBA" id="ARBA00022801"/>
    </source>
</evidence>
<dbReference type="AlphaFoldDB" id="A0A4Y2HMQ1"/>
<dbReference type="Proteomes" id="UP000499080">
    <property type="component" value="Unassembled WGS sequence"/>
</dbReference>
<dbReference type="InterPro" id="IPR011583">
    <property type="entry name" value="Chitinase_II/V-like_cat"/>
</dbReference>
<dbReference type="InterPro" id="IPR001579">
    <property type="entry name" value="Glyco_hydro_18_chit_AS"/>
</dbReference>
<accession>A0A4Y2HMQ1</accession>
<dbReference type="GO" id="GO:0005576">
    <property type="term" value="C:extracellular region"/>
    <property type="evidence" value="ECO:0007669"/>
    <property type="project" value="TreeGrafter"/>
</dbReference>
<dbReference type="PROSITE" id="PS01095">
    <property type="entry name" value="GH18_1"/>
    <property type="match status" value="1"/>
</dbReference>
<dbReference type="InterPro" id="IPR017853">
    <property type="entry name" value="GH"/>
</dbReference>
<evidence type="ECO:0000256" key="2">
    <source>
        <dbReference type="ARBA" id="ARBA00023295"/>
    </source>
</evidence>
<dbReference type="GO" id="GO:0004568">
    <property type="term" value="F:chitinase activity"/>
    <property type="evidence" value="ECO:0007669"/>
    <property type="project" value="TreeGrafter"/>
</dbReference>
<dbReference type="Gene3D" id="3.20.20.80">
    <property type="entry name" value="Glycosidases"/>
    <property type="match status" value="1"/>
</dbReference>
<evidence type="ECO:0000313" key="7">
    <source>
        <dbReference type="EMBL" id="GBM66518.1"/>
    </source>
</evidence>
<evidence type="ECO:0000313" key="8">
    <source>
        <dbReference type="Proteomes" id="UP000499080"/>
    </source>
</evidence>
<dbReference type="EMBL" id="BGPR01002031">
    <property type="protein sequence ID" value="GBM66518.1"/>
    <property type="molecule type" value="Genomic_DNA"/>
</dbReference>
<evidence type="ECO:0000256" key="4">
    <source>
        <dbReference type="RuleBase" id="RU004453"/>
    </source>
</evidence>
<dbReference type="SMART" id="SM00636">
    <property type="entry name" value="Glyco_18"/>
    <property type="match status" value="1"/>
</dbReference>
<organism evidence="7 8">
    <name type="scientific">Araneus ventricosus</name>
    <name type="common">Orbweaver spider</name>
    <name type="synonym">Epeira ventricosa</name>
    <dbReference type="NCBI Taxonomy" id="182803"/>
    <lineage>
        <taxon>Eukaryota</taxon>
        <taxon>Metazoa</taxon>
        <taxon>Ecdysozoa</taxon>
        <taxon>Arthropoda</taxon>
        <taxon>Chelicerata</taxon>
        <taxon>Arachnida</taxon>
        <taxon>Araneae</taxon>
        <taxon>Araneomorphae</taxon>
        <taxon>Entelegynae</taxon>
        <taxon>Araneoidea</taxon>
        <taxon>Araneidae</taxon>
        <taxon>Araneus</taxon>
    </lineage>
</organism>
<keyword evidence="1 3" id="KW-0378">Hydrolase</keyword>
<dbReference type="PANTHER" id="PTHR11177:SF360">
    <property type="entry name" value="CHITINASE 4-RELATED"/>
    <property type="match status" value="1"/>
</dbReference>
<feature type="signal peptide" evidence="5">
    <location>
        <begin position="1"/>
        <end position="23"/>
    </location>
</feature>
<feature type="chain" id="PRO_5021244994" evidence="5">
    <location>
        <begin position="24"/>
        <end position="188"/>
    </location>
</feature>
<dbReference type="SUPFAM" id="SSF51445">
    <property type="entry name" value="(Trans)glycosidases"/>
    <property type="match status" value="1"/>
</dbReference>
<keyword evidence="5" id="KW-0732">Signal</keyword>
<comment type="caution">
    <text evidence="7">The sequence shown here is derived from an EMBL/GenBank/DDBJ whole genome shotgun (WGS) entry which is preliminary data.</text>
</comment>
<keyword evidence="2 3" id="KW-0326">Glycosidase</keyword>
<evidence type="ECO:0000259" key="6">
    <source>
        <dbReference type="PROSITE" id="PS51910"/>
    </source>
</evidence>
<reference evidence="7 8" key="1">
    <citation type="journal article" date="2019" name="Sci. Rep.">
        <title>Orb-weaving spider Araneus ventricosus genome elucidates the spidroin gene catalogue.</title>
        <authorList>
            <person name="Kono N."/>
            <person name="Nakamura H."/>
            <person name="Ohtoshi R."/>
            <person name="Moran D.A.P."/>
            <person name="Shinohara A."/>
            <person name="Yoshida Y."/>
            <person name="Fujiwara M."/>
            <person name="Mori M."/>
            <person name="Tomita M."/>
            <person name="Arakawa K."/>
        </authorList>
    </citation>
    <scope>NUCLEOTIDE SEQUENCE [LARGE SCALE GENOMIC DNA]</scope>
</reference>
<keyword evidence="8" id="KW-1185">Reference proteome</keyword>
<comment type="similarity">
    <text evidence="4">Belongs to the glycosyl hydrolase 18 family.</text>
</comment>
<sequence>MALLSNIGYLGYLLLSLLGTIRSQRNPSPYYSQKQYKVVCYFGSWAYYRPGEGKFDFEDIDTFLCTHAIYSFTNLQDNQITPFDPYLDLKENWGIGGYERFNNLKKKNPYLKTLISIGGWNEGSTKYSAMAADPNARATLVRSVVDFCLKYDFDGLDMDWEYPANRGGDPRDKQNFVTLLKVHFSEVD</sequence>
<gene>
    <name evidence="7" type="primary">Cht2_0</name>
    <name evidence="7" type="ORF">AVEN_246922_1</name>
</gene>
<dbReference type="InterPro" id="IPR050314">
    <property type="entry name" value="Glycosyl_Hydrlase_18"/>
</dbReference>
<feature type="domain" description="GH18" evidence="6">
    <location>
        <begin position="36"/>
        <end position="188"/>
    </location>
</feature>
<evidence type="ECO:0000256" key="3">
    <source>
        <dbReference type="RuleBase" id="RU000489"/>
    </source>
</evidence>
<dbReference type="PROSITE" id="PS51910">
    <property type="entry name" value="GH18_2"/>
    <property type="match status" value="1"/>
</dbReference>
<protein>
    <submittedName>
        <fullName evidence="7">Putative chitinase 2</fullName>
    </submittedName>
</protein>
<dbReference type="PANTHER" id="PTHR11177">
    <property type="entry name" value="CHITINASE"/>
    <property type="match status" value="1"/>
</dbReference>
<dbReference type="GO" id="GO:0006032">
    <property type="term" value="P:chitin catabolic process"/>
    <property type="evidence" value="ECO:0007669"/>
    <property type="project" value="TreeGrafter"/>
</dbReference>
<dbReference type="GO" id="GO:0005975">
    <property type="term" value="P:carbohydrate metabolic process"/>
    <property type="evidence" value="ECO:0007669"/>
    <property type="project" value="InterPro"/>
</dbReference>
<proteinExistence type="inferred from homology"/>
<evidence type="ECO:0000256" key="5">
    <source>
        <dbReference type="SAM" id="SignalP"/>
    </source>
</evidence>
<dbReference type="GO" id="GO:0008061">
    <property type="term" value="F:chitin binding"/>
    <property type="evidence" value="ECO:0007669"/>
    <property type="project" value="InterPro"/>
</dbReference>
<name>A0A4Y2HMQ1_ARAVE</name>
<dbReference type="OrthoDB" id="6410677at2759"/>
<dbReference type="Pfam" id="PF00704">
    <property type="entry name" value="Glyco_hydro_18"/>
    <property type="match status" value="1"/>
</dbReference>
<dbReference type="InterPro" id="IPR001223">
    <property type="entry name" value="Glyco_hydro18_cat"/>
</dbReference>